<protein>
    <submittedName>
        <fullName evidence="4">Uncharacterized protein AlNc14C214G8977</fullName>
    </submittedName>
</protein>
<dbReference type="HOGENOM" id="CLU_031161_0_0_1"/>
<gene>
    <name evidence="4" type="primary">AlNc14C214G8977</name>
    <name evidence="4" type="ORF">ALNC14_100820</name>
</gene>
<dbReference type="AlphaFoldDB" id="F0WRH5"/>
<dbReference type="InterPro" id="IPR015915">
    <property type="entry name" value="Kelch-typ_b-propeller"/>
</dbReference>
<dbReference type="Pfam" id="PF24681">
    <property type="entry name" value="Kelch_KLHDC2_KLHL20_DRC7"/>
    <property type="match status" value="1"/>
</dbReference>
<dbReference type="PANTHER" id="PTHR46093:SF18">
    <property type="entry name" value="FIBRONECTIN TYPE-III DOMAIN-CONTAINING PROTEIN"/>
    <property type="match status" value="1"/>
</dbReference>
<keyword evidence="2" id="KW-0677">Repeat</keyword>
<name>F0WRH5_9STRA</name>
<dbReference type="Pfam" id="PF01344">
    <property type="entry name" value="Kelch_1"/>
    <property type="match status" value="1"/>
</dbReference>
<evidence type="ECO:0000256" key="3">
    <source>
        <dbReference type="SAM" id="MobiDB-lite"/>
    </source>
</evidence>
<dbReference type="SMART" id="SM00612">
    <property type="entry name" value="Kelch"/>
    <property type="match status" value="5"/>
</dbReference>
<dbReference type="PANTHER" id="PTHR46093">
    <property type="entry name" value="ACYL-COA-BINDING DOMAIN-CONTAINING PROTEIN 5"/>
    <property type="match status" value="1"/>
</dbReference>
<reference evidence="4" key="2">
    <citation type="submission" date="2011-02" db="EMBL/GenBank/DDBJ databases">
        <authorList>
            <person name="MacLean D."/>
        </authorList>
    </citation>
    <scope>NUCLEOTIDE SEQUENCE</scope>
</reference>
<sequence>MGLSVMSTRRNVTGVSADDGIRRHESACCKSERFYRCRTTALHSLSPYNYNFTITLALDLFQLQLYIHSCARFPSKSTVHSLSLVFPFNFNLTNIPIRLFPLLDIHPHSFSTTQHSRVLSNRKEQTKSKGDMEVRAWTNIPTQGDAFTSRTGHTVVAHGRCVYLFGGTDCTGRQQDFYRFDIDTNQWTKLVSQGSVPSRRSGASGVVHRDRMYLFGGYEGRNGSYFQDLYYYDFETQIWDQVKCSNPNVCPQERTDHSMVVYEDSLYLFGGCDKSTRFDDLWRFDLSQKRWEQVTMDGDIPVPCFGHTAIVHESSHRLIVFGGWDGHNTLDTLYEFNFYTRHWTLLESTESTPSHRYRHSVVVYDDEMYVFGGVDKSQVRFNDLQQFNLVTNTWSEVCTTGNLPCSRTFHRSVLVDSQMYLLGGYDGTHRLHDLHSIELGTSSARNPHSMLIVHLGALSPLSLVDLCASFIRKNHSTMPLSTPLSALPSDLLCQIVFKRDAIGILRGKCTQCPGGRCDIYRYPRRKMSIGSHKTTNLNVECFCGHSNFFHEHVSIYELANGGIDTKSANQHVSNVINDVYTPTMRLLRNAFCKRISDPTRSSRPSRKSTIPHDTQ</sequence>
<evidence type="ECO:0000256" key="1">
    <source>
        <dbReference type="ARBA" id="ARBA00022441"/>
    </source>
</evidence>
<dbReference type="SUPFAM" id="SSF69304">
    <property type="entry name" value="Tricorn protease N-terminal domain"/>
    <property type="match status" value="1"/>
</dbReference>
<evidence type="ECO:0000313" key="4">
    <source>
        <dbReference type="EMBL" id="CCA23938.1"/>
    </source>
</evidence>
<accession>F0WRH5</accession>
<keyword evidence="1" id="KW-0880">Kelch repeat</keyword>
<feature type="region of interest" description="Disordered" evidence="3">
    <location>
        <begin position="596"/>
        <end position="615"/>
    </location>
</feature>
<dbReference type="EMBL" id="FR824259">
    <property type="protein sequence ID" value="CCA23938.1"/>
    <property type="molecule type" value="Genomic_DNA"/>
</dbReference>
<dbReference type="SUPFAM" id="SSF117281">
    <property type="entry name" value="Kelch motif"/>
    <property type="match status" value="1"/>
</dbReference>
<organism evidence="4">
    <name type="scientific">Albugo laibachii Nc14</name>
    <dbReference type="NCBI Taxonomy" id="890382"/>
    <lineage>
        <taxon>Eukaryota</taxon>
        <taxon>Sar</taxon>
        <taxon>Stramenopiles</taxon>
        <taxon>Oomycota</taxon>
        <taxon>Peronosporomycetes</taxon>
        <taxon>Albuginales</taxon>
        <taxon>Albuginaceae</taxon>
        <taxon>Albugo</taxon>
    </lineage>
</organism>
<proteinExistence type="predicted"/>
<evidence type="ECO:0000256" key="2">
    <source>
        <dbReference type="ARBA" id="ARBA00022737"/>
    </source>
</evidence>
<dbReference type="Gene3D" id="2.120.10.80">
    <property type="entry name" value="Kelch-type beta propeller"/>
    <property type="match status" value="2"/>
</dbReference>
<dbReference type="InterPro" id="IPR006652">
    <property type="entry name" value="Kelch_1"/>
</dbReference>
<reference evidence="4" key="1">
    <citation type="journal article" date="2011" name="PLoS Biol.">
        <title>Gene gain and loss during evolution of obligate parasitism in the white rust pathogen of Arabidopsis thaliana.</title>
        <authorList>
            <person name="Kemen E."/>
            <person name="Gardiner A."/>
            <person name="Schultz-Larsen T."/>
            <person name="Kemen A.C."/>
            <person name="Balmuth A.L."/>
            <person name="Robert-Seilaniantz A."/>
            <person name="Bailey K."/>
            <person name="Holub E."/>
            <person name="Studholme D.J."/>
            <person name="Maclean D."/>
            <person name="Jones J.D."/>
        </authorList>
    </citation>
    <scope>NUCLEOTIDE SEQUENCE</scope>
</reference>